<evidence type="ECO:0000313" key="5">
    <source>
        <dbReference type="EMBL" id="PTG17102.1"/>
    </source>
</evidence>
<organism evidence="5 6">
    <name type="scientific">Staphylococcus chromogenes</name>
    <name type="common">Staphylococcus hyicus subsp. chromogenes</name>
    <dbReference type="NCBI Taxonomy" id="46126"/>
    <lineage>
        <taxon>Bacteria</taxon>
        <taxon>Bacillati</taxon>
        <taxon>Bacillota</taxon>
        <taxon>Bacilli</taxon>
        <taxon>Bacillales</taxon>
        <taxon>Staphylococcaceae</taxon>
        <taxon>Staphylococcus</taxon>
    </lineage>
</organism>
<name>A0AAE5T1P6_STACR</name>
<keyword evidence="2" id="KW-0784">Thiamine biosynthesis</keyword>
<dbReference type="CDD" id="cd00564">
    <property type="entry name" value="TMP_TenI"/>
    <property type="match status" value="1"/>
</dbReference>
<evidence type="ECO:0000313" key="7">
    <source>
        <dbReference type="Proteomes" id="UP001240157"/>
    </source>
</evidence>
<dbReference type="SUPFAM" id="SSF51391">
    <property type="entry name" value="Thiamin phosphate synthase"/>
    <property type="match status" value="1"/>
</dbReference>
<evidence type="ECO:0000259" key="3">
    <source>
        <dbReference type="Pfam" id="PF02581"/>
    </source>
</evidence>
<dbReference type="Pfam" id="PF02581">
    <property type="entry name" value="TMP-TENI"/>
    <property type="match status" value="1"/>
</dbReference>
<evidence type="ECO:0000313" key="6">
    <source>
        <dbReference type="Proteomes" id="UP000242704"/>
    </source>
</evidence>
<protein>
    <submittedName>
        <fullName evidence="5">Thiamine phosphate synthase</fullName>
    </submittedName>
</protein>
<dbReference type="Gene3D" id="3.20.20.70">
    <property type="entry name" value="Aldolase class I"/>
    <property type="match status" value="1"/>
</dbReference>
<proteinExistence type="predicted"/>
<evidence type="ECO:0000256" key="1">
    <source>
        <dbReference type="ARBA" id="ARBA00004948"/>
    </source>
</evidence>
<dbReference type="InterPro" id="IPR036206">
    <property type="entry name" value="ThiamineP_synth_sf"/>
</dbReference>
<reference evidence="5" key="2">
    <citation type="submission" date="2018-03" db="EMBL/GenBank/DDBJ databases">
        <authorList>
            <person name="Naushad S."/>
        </authorList>
    </citation>
    <scope>NUCLEOTIDE SEQUENCE</scope>
    <source>
        <strain evidence="5">SNUC 505</strain>
    </source>
</reference>
<dbReference type="GO" id="GO:0005737">
    <property type="term" value="C:cytoplasm"/>
    <property type="evidence" value="ECO:0007669"/>
    <property type="project" value="TreeGrafter"/>
</dbReference>
<dbReference type="Proteomes" id="UP001240157">
    <property type="component" value="Unassembled WGS sequence"/>
</dbReference>
<dbReference type="PANTHER" id="PTHR20857:SF15">
    <property type="entry name" value="THIAMINE-PHOSPHATE SYNTHASE"/>
    <property type="match status" value="1"/>
</dbReference>
<dbReference type="GO" id="GO:0009228">
    <property type="term" value="P:thiamine biosynthetic process"/>
    <property type="evidence" value="ECO:0007669"/>
    <property type="project" value="UniProtKB-KW"/>
</dbReference>
<accession>A0AAE5T1P6</accession>
<reference evidence="4 7" key="3">
    <citation type="submission" date="2023-08" db="EMBL/GenBank/DDBJ databases">
        <title>Whole genome sequencing of Staphylococcus chromogenes NNSch 2386.</title>
        <authorList>
            <person name="Kropotov V.S."/>
            <person name="Boriskina E.V."/>
            <person name="Gordinskaya N.A."/>
            <person name="Shkurkina I.S."/>
            <person name="Kryazhev D.V."/>
            <person name="Alekseeva A.E."/>
            <person name="Makhova M.A."/>
        </authorList>
    </citation>
    <scope>NUCLEOTIDE SEQUENCE [LARGE SCALE GENOMIC DNA]</scope>
    <source>
        <strain evidence="4 7">NNSch 2386</strain>
    </source>
</reference>
<dbReference type="InterPro" id="IPR013785">
    <property type="entry name" value="Aldolase_TIM"/>
</dbReference>
<comment type="caution">
    <text evidence="5">The sequence shown here is derived from an EMBL/GenBank/DDBJ whole genome shotgun (WGS) entry which is preliminary data.</text>
</comment>
<evidence type="ECO:0000256" key="2">
    <source>
        <dbReference type="ARBA" id="ARBA00022977"/>
    </source>
</evidence>
<reference evidence="5 6" key="1">
    <citation type="journal article" date="2016" name="Front. Microbiol.">
        <title>Comprehensive Phylogenetic Analysis of Bovine Non-aureus Staphylococci Species Based on Whole-Genome Sequencing.</title>
        <authorList>
            <person name="Naushad S."/>
            <person name="Barkema H.W."/>
            <person name="Luby C."/>
            <person name="Condas L.A."/>
            <person name="Nobrega D.B."/>
            <person name="Carson D.A."/>
            <person name="De Buck J."/>
        </authorList>
    </citation>
    <scope>NUCLEOTIDE SEQUENCE [LARGE SCALE GENOMIC DNA]</scope>
    <source>
        <strain evidence="5 6">SNUC 505</strain>
    </source>
</reference>
<dbReference type="InterPro" id="IPR022998">
    <property type="entry name" value="ThiamineP_synth_TenI"/>
</dbReference>
<feature type="domain" description="Thiamine phosphate synthase/TenI" evidence="3">
    <location>
        <begin position="54"/>
        <end position="169"/>
    </location>
</feature>
<sequence>MIIAVTPYELLHRHHQQRLILIEPYIDGVILRTPTEADNLKIWVTTLINKGFPKSKIIIHSNVQCAEQLGIRRIHFREYEWPTAFRVEEWEVSMSVHSESAIEFAKAQGAKFGLYGHLFNTSSKPNQPPRTVSEVRKALNCHCPLVAIGGINDTTVAEIPPEFSGIAMIGSAFHQNLDEFRHTVQQWYEKGGEGSECRN</sequence>
<dbReference type="PANTHER" id="PTHR20857">
    <property type="entry name" value="THIAMINE-PHOSPHATE PYROPHOSPHORYLASE"/>
    <property type="match status" value="1"/>
</dbReference>
<gene>
    <name evidence="5" type="ORF">BU653_00725</name>
    <name evidence="4" type="ORF">RCF65_07460</name>
</gene>
<evidence type="ECO:0000313" key="4">
    <source>
        <dbReference type="EMBL" id="MDQ7175826.1"/>
    </source>
</evidence>
<dbReference type="EMBL" id="JAVGJF010000043">
    <property type="protein sequence ID" value="MDQ7175826.1"/>
    <property type="molecule type" value="Genomic_DNA"/>
</dbReference>
<comment type="pathway">
    <text evidence="1">Cofactor biosynthesis; thiamine diphosphate biosynthesis.</text>
</comment>
<dbReference type="Proteomes" id="UP000242704">
    <property type="component" value="Unassembled WGS sequence"/>
</dbReference>
<dbReference type="RefSeq" id="WP_105965122.1">
    <property type="nucleotide sequence ID" value="NZ_CP084719.1"/>
</dbReference>
<dbReference type="EMBL" id="PZBZ01000002">
    <property type="protein sequence ID" value="PTG17102.1"/>
    <property type="molecule type" value="Genomic_DNA"/>
</dbReference>
<dbReference type="GO" id="GO:0004789">
    <property type="term" value="F:thiamine-phosphate diphosphorylase activity"/>
    <property type="evidence" value="ECO:0007669"/>
    <property type="project" value="TreeGrafter"/>
</dbReference>
<dbReference type="AlphaFoldDB" id="A0AAE5T1P6"/>